<dbReference type="AlphaFoldDB" id="A0A371F0J1"/>
<keyword evidence="1" id="KW-0511">Multifunctional enzyme</keyword>
<comment type="caution">
    <text evidence="4">The sequence shown here is derived from an EMBL/GenBank/DDBJ whole genome shotgun (WGS) entry which is preliminary data.</text>
</comment>
<feature type="domain" description="Reverse transcriptase/retrotransposon-derived protein RNase H-like" evidence="3">
    <location>
        <begin position="103"/>
        <end position="150"/>
    </location>
</feature>
<proteinExistence type="predicted"/>
<dbReference type="InterPro" id="IPR041577">
    <property type="entry name" value="RT_RNaseH_2"/>
</dbReference>
<dbReference type="InterPro" id="IPR050951">
    <property type="entry name" value="Retrovirus_Pol_polyprotein"/>
</dbReference>
<dbReference type="STRING" id="157652.A0A371F0J1"/>
<gene>
    <name evidence="4" type="primary">pol</name>
    <name evidence="4" type="ORF">CR513_48777</name>
</gene>
<dbReference type="EMBL" id="QJKJ01011190">
    <property type="protein sequence ID" value="RDX71816.1"/>
    <property type="molecule type" value="Genomic_DNA"/>
</dbReference>
<accession>A0A371F0J1</accession>
<feature type="non-terminal residue" evidence="4">
    <location>
        <position position="1"/>
    </location>
</feature>
<dbReference type="PANTHER" id="PTHR37984:SF5">
    <property type="entry name" value="PROTEIN NYNRIN-LIKE"/>
    <property type="match status" value="1"/>
</dbReference>
<evidence type="ECO:0000256" key="2">
    <source>
        <dbReference type="SAM" id="MobiDB-lite"/>
    </source>
</evidence>
<feature type="region of interest" description="Disordered" evidence="2">
    <location>
        <begin position="1"/>
        <end position="34"/>
    </location>
</feature>
<dbReference type="PANTHER" id="PTHR37984">
    <property type="entry name" value="PROTEIN CBG26694"/>
    <property type="match status" value="1"/>
</dbReference>
<dbReference type="Gene3D" id="3.30.70.270">
    <property type="match status" value="1"/>
</dbReference>
<evidence type="ECO:0000259" key="3">
    <source>
        <dbReference type="Pfam" id="PF17919"/>
    </source>
</evidence>
<sequence>MKSSWPVDTISARPGFSVQPTPSQPTQQSNSPITKYQHDDIEVDKAKIDIITSLPNPTYMWGVCSFLGHTRFYKRFIKNFSKIALSLSKLLQKDVEFKFDQPYIEAFQELKSQLTSTPILQAPDWEFPFELMCDASNSALGAVLGQRARVGQPTHKPDAKLRLIRWMLLLQEFNREIRRMLRSQW</sequence>
<name>A0A371F0J1_MUCPR</name>
<dbReference type="OrthoDB" id="1709213at2759"/>
<dbReference type="Proteomes" id="UP000257109">
    <property type="component" value="Unassembled WGS sequence"/>
</dbReference>
<dbReference type="GO" id="GO:0003824">
    <property type="term" value="F:catalytic activity"/>
    <property type="evidence" value="ECO:0007669"/>
    <property type="project" value="UniProtKB-KW"/>
</dbReference>
<dbReference type="InterPro" id="IPR043502">
    <property type="entry name" value="DNA/RNA_pol_sf"/>
</dbReference>
<dbReference type="FunFam" id="3.30.70.270:FF:000020">
    <property type="entry name" value="Transposon Tf2-6 polyprotein-like Protein"/>
    <property type="match status" value="1"/>
</dbReference>
<evidence type="ECO:0000313" key="5">
    <source>
        <dbReference type="Proteomes" id="UP000257109"/>
    </source>
</evidence>
<dbReference type="Pfam" id="PF17919">
    <property type="entry name" value="RT_RNaseH_2"/>
    <property type="match status" value="1"/>
</dbReference>
<keyword evidence="5" id="KW-1185">Reference proteome</keyword>
<dbReference type="SUPFAM" id="SSF56672">
    <property type="entry name" value="DNA/RNA polymerases"/>
    <property type="match status" value="1"/>
</dbReference>
<evidence type="ECO:0000313" key="4">
    <source>
        <dbReference type="EMBL" id="RDX71816.1"/>
    </source>
</evidence>
<evidence type="ECO:0000256" key="1">
    <source>
        <dbReference type="ARBA" id="ARBA00023268"/>
    </source>
</evidence>
<protein>
    <submittedName>
        <fullName evidence="4">Retrovirus-related Pol polyprotein</fullName>
    </submittedName>
</protein>
<dbReference type="InterPro" id="IPR043128">
    <property type="entry name" value="Rev_trsase/Diguanyl_cyclase"/>
</dbReference>
<reference evidence="4" key="1">
    <citation type="submission" date="2018-05" db="EMBL/GenBank/DDBJ databases">
        <title>Draft genome of Mucuna pruriens seed.</title>
        <authorList>
            <person name="Nnadi N.E."/>
            <person name="Vos R."/>
            <person name="Hasami M.H."/>
            <person name="Devisetty U.K."/>
            <person name="Aguiy J.C."/>
        </authorList>
    </citation>
    <scope>NUCLEOTIDE SEQUENCE [LARGE SCALE GENOMIC DNA]</scope>
    <source>
        <strain evidence="4">JCA_2017</strain>
    </source>
</reference>
<feature type="compositionally biased region" description="Low complexity" evidence="2">
    <location>
        <begin position="17"/>
        <end position="32"/>
    </location>
</feature>
<organism evidence="4 5">
    <name type="scientific">Mucuna pruriens</name>
    <name type="common">Velvet bean</name>
    <name type="synonym">Dolichos pruriens</name>
    <dbReference type="NCBI Taxonomy" id="157652"/>
    <lineage>
        <taxon>Eukaryota</taxon>
        <taxon>Viridiplantae</taxon>
        <taxon>Streptophyta</taxon>
        <taxon>Embryophyta</taxon>
        <taxon>Tracheophyta</taxon>
        <taxon>Spermatophyta</taxon>
        <taxon>Magnoliopsida</taxon>
        <taxon>eudicotyledons</taxon>
        <taxon>Gunneridae</taxon>
        <taxon>Pentapetalae</taxon>
        <taxon>rosids</taxon>
        <taxon>fabids</taxon>
        <taxon>Fabales</taxon>
        <taxon>Fabaceae</taxon>
        <taxon>Papilionoideae</taxon>
        <taxon>50 kb inversion clade</taxon>
        <taxon>NPAAA clade</taxon>
        <taxon>indigoferoid/millettioid clade</taxon>
        <taxon>Phaseoleae</taxon>
        <taxon>Mucuna</taxon>
    </lineage>
</organism>